<keyword evidence="3" id="KW-1185">Reference proteome</keyword>
<feature type="signal peptide" evidence="1">
    <location>
        <begin position="1"/>
        <end position="21"/>
    </location>
</feature>
<organism evidence="2 3">
    <name type="scientific">Spirosoma agri</name>
    <dbReference type="NCBI Taxonomy" id="1987381"/>
    <lineage>
        <taxon>Bacteria</taxon>
        <taxon>Pseudomonadati</taxon>
        <taxon>Bacteroidota</taxon>
        <taxon>Cytophagia</taxon>
        <taxon>Cytophagales</taxon>
        <taxon>Cytophagaceae</taxon>
        <taxon>Spirosoma</taxon>
    </lineage>
</organism>
<keyword evidence="1" id="KW-0732">Signal</keyword>
<name>A0A6M0ILU0_9BACT</name>
<comment type="caution">
    <text evidence="2">The sequence shown here is derived from an EMBL/GenBank/DDBJ whole genome shotgun (WGS) entry which is preliminary data.</text>
</comment>
<evidence type="ECO:0000313" key="2">
    <source>
        <dbReference type="EMBL" id="NEU68371.1"/>
    </source>
</evidence>
<dbReference type="EMBL" id="JAAGNZ010000001">
    <property type="protein sequence ID" value="NEU68371.1"/>
    <property type="molecule type" value="Genomic_DNA"/>
</dbReference>
<evidence type="ECO:0000256" key="1">
    <source>
        <dbReference type="SAM" id="SignalP"/>
    </source>
</evidence>
<feature type="chain" id="PRO_5026974225" evidence="1">
    <location>
        <begin position="22"/>
        <end position="498"/>
    </location>
</feature>
<dbReference type="InterPro" id="IPR038636">
    <property type="entry name" value="Wzi_sf"/>
</dbReference>
<reference evidence="2 3" key="1">
    <citation type="submission" date="2020-02" db="EMBL/GenBank/DDBJ databases">
        <title>Draft genome sequence of two Spirosoma agri KCTC 52727 and Spirosoma terrae KCTC 52035.</title>
        <authorList>
            <person name="Rojas J."/>
            <person name="Ambika Manirajan B."/>
            <person name="Ratering S."/>
            <person name="Suarez C."/>
            <person name="Schnell S."/>
        </authorList>
    </citation>
    <scope>NUCLEOTIDE SEQUENCE [LARGE SCALE GENOMIC DNA]</scope>
    <source>
        <strain evidence="2 3">KCTC 52727</strain>
    </source>
</reference>
<dbReference type="AlphaFoldDB" id="A0A6M0ILU0"/>
<accession>A0A6M0ILU0</accession>
<dbReference type="Gene3D" id="2.40.160.130">
    <property type="entry name" value="Capsule assembly protein Wzi"/>
    <property type="match status" value="1"/>
</dbReference>
<dbReference type="RefSeq" id="WP_164040151.1">
    <property type="nucleotide sequence ID" value="NZ_JAAGNZ010000001.1"/>
</dbReference>
<gene>
    <name evidence="2" type="ORF">GK091_15880</name>
</gene>
<sequence length="498" mass="55792">MYQFCFRGLILFMLASQLVWAQPVARMTGYVDLHTYAATGQRMPFWLRTNQWGVVPLNAPAASLRLSLCREYRPADSSLTRKFDWGFGILAVGTLAHNGTQPNHYPVFLPAAYLKMRLGKLELWGGRRPQVVGLIDTLLSSGSYAVSSNALPIPQIQLLLPDFVPLHFLNDVIALKAGFSHGWFNVPYIQGAMIHEKFIYARFGRPASNLHVLAGINHQVQWGGHAKYLINSPVANDGQLTTDFGDYLKSVVLGQIPKDLGNVRYGSFDAANRIGNHLGSIDIGISLDRPASSWLIYHQHPYEDASGLSGRNVPDGLYGLRWLNRGASADRRHPFWHWRRIVGELLVTTDQSGPYFSRPGQSYKGADNYYNHSQYVEGWSYRGQTLGTPFLIPRPDLAATSEPGEFYVPSNRVVAYYAAFEALVKSRMAVTGRFSYSRNFGSYSTPFRTVENQFSACLQLNTPVSTSRKSQLLIDLAFDQGALLENNLGVHAGFRRYW</sequence>
<dbReference type="Proteomes" id="UP000477386">
    <property type="component" value="Unassembled WGS sequence"/>
</dbReference>
<protein>
    <submittedName>
        <fullName evidence="2">Capsule assembly Wzi family protein</fullName>
    </submittedName>
</protein>
<evidence type="ECO:0000313" key="3">
    <source>
        <dbReference type="Proteomes" id="UP000477386"/>
    </source>
</evidence>
<proteinExistence type="predicted"/>